<dbReference type="CDD" id="cd03257">
    <property type="entry name" value="ABC_NikE_OppD_transporters"/>
    <property type="match status" value="1"/>
</dbReference>
<keyword evidence="3 5" id="KW-0067">ATP-binding</keyword>
<dbReference type="InterPro" id="IPR017871">
    <property type="entry name" value="ABC_transporter-like_CS"/>
</dbReference>
<dbReference type="PROSITE" id="PS00675">
    <property type="entry name" value="SIGMA54_INTERACT_1"/>
    <property type="match status" value="1"/>
</dbReference>
<dbReference type="AlphaFoldDB" id="A0A7J2U232"/>
<dbReference type="InterPro" id="IPR013563">
    <property type="entry name" value="Oligopep_ABC_C"/>
</dbReference>
<dbReference type="Pfam" id="PF08352">
    <property type="entry name" value="oligo_HPY"/>
    <property type="match status" value="1"/>
</dbReference>
<keyword evidence="2" id="KW-0547">Nucleotide-binding</keyword>
<dbReference type="EMBL" id="DSEU01000037">
    <property type="protein sequence ID" value="HEM66888.1"/>
    <property type="molecule type" value="Genomic_DNA"/>
</dbReference>
<proteinExistence type="predicted"/>
<dbReference type="InterPro" id="IPR003439">
    <property type="entry name" value="ABC_transporter-like_ATP-bd"/>
</dbReference>
<feature type="domain" description="ABC transporter" evidence="4">
    <location>
        <begin position="7"/>
        <end position="257"/>
    </location>
</feature>
<evidence type="ECO:0000313" key="5">
    <source>
        <dbReference type="EMBL" id="HEM66888.1"/>
    </source>
</evidence>
<protein>
    <submittedName>
        <fullName evidence="5">ABC transporter ATP-binding protein</fullName>
    </submittedName>
</protein>
<organism evidence="5">
    <name type="scientific">Ignisphaera aggregans</name>
    <dbReference type="NCBI Taxonomy" id="334771"/>
    <lineage>
        <taxon>Archaea</taxon>
        <taxon>Thermoproteota</taxon>
        <taxon>Thermoprotei</taxon>
        <taxon>Desulfurococcales</taxon>
        <taxon>Desulfurococcaceae</taxon>
        <taxon>Ignisphaera</taxon>
    </lineage>
</organism>
<dbReference type="SUPFAM" id="SSF52540">
    <property type="entry name" value="P-loop containing nucleoside triphosphate hydrolases"/>
    <property type="match status" value="1"/>
</dbReference>
<dbReference type="GO" id="GO:0005524">
    <property type="term" value="F:ATP binding"/>
    <property type="evidence" value="ECO:0007669"/>
    <property type="project" value="UniProtKB-KW"/>
</dbReference>
<name>A0A7J2U232_9CREN</name>
<dbReference type="NCBIfam" id="TIGR01727">
    <property type="entry name" value="oligo_HPY"/>
    <property type="match status" value="1"/>
</dbReference>
<comment type="caution">
    <text evidence="5">The sequence shown here is derived from an EMBL/GenBank/DDBJ whole genome shotgun (WGS) entry which is preliminary data.</text>
</comment>
<dbReference type="Gene3D" id="3.40.50.300">
    <property type="entry name" value="P-loop containing nucleotide triphosphate hydrolases"/>
    <property type="match status" value="1"/>
</dbReference>
<dbReference type="InterPro" id="IPR003593">
    <property type="entry name" value="AAA+_ATPase"/>
</dbReference>
<gene>
    <name evidence="5" type="ORF">ENO26_04875</name>
</gene>
<keyword evidence="1" id="KW-0813">Transport</keyword>
<evidence type="ECO:0000256" key="2">
    <source>
        <dbReference type="ARBA" id="ARBA00022741"/>
    </source>
</evidence>
<accession>A0A7J2U232</accession>
<dbReference type="PANTHER" id="PTHR43230:SF3">
    <property type="entry name" value="ABC-TYPE DIPEPTIDE_OLIGOPEPTIDE TRANSPORT SYSTEM, ATPASE COMPONENT"/>
    <property type="match status" value="1"/>
</dbReference>
<dbReference type="PROSITE" id="PS00211">
    <property type="entry name" value="ABC_TRANSPORTER_1"/>
    <property type="match status" value="1"/>
</dbReference>
<dbReference type="GO" id="GO:0015833">
    <property type="term" value="P:peptide transport"/>
    <property type="evidence" value="ECO:0007669"/>
    <property type="project" value="InterPro"/>
</dbReference>
<dbReference type="GO" id="GO:0016887">
    <property type="term" value="F:ATP hydrolysis activity"/>
    <property type="evidence" value="ECO:0007669"/>
    <property type="project" value="InterPro"/>
</dbReference>
<reference evidence="5" key="1">
    <citation type="journal article" date="2020" name="mSystems">
        <title>Genome- and Community-Level Interaction Insights into Carbon Utilization and Element Cycling Functions of Hydrothermarchaeota in Hydrothermal Sediment.</title>
        <authorList>
            <person name="Zhou Z."/>
            <person name="Liu Y."/>
            <person name="Xu W."/>
            <person name="Pan J."/>
            <person name="Luo Z.H."/>
            <person name="Li M."/>
        </authorList>
    </citation>
    <scope>NUCLEOTIDE SEQUENCE [LARGE SCALE GENOMIC DNA]</scope>
    <source>
        <strain evidence="5">SpSt-125</strain>
    </source>
</reference>
<dbReference type="PANTHER" id="PTHR43230">
    <property type="entry name" value="ABC-TYPE DIPEPTIDE/OLIGOPEPTIDE TRANSPORT SYSTEM, ATPASE COMPONENT"/>
    <property type="match status" value="1"/>
</dbReference>
<dbReference type="InterPro" id="IPR025662">
    <property type="entry name" value="Sigma_54_int_dom_ATP-bd_1"/>
</dbReference>
<dbReference type="InterPro" id="IPR027417">
    <property type="entry name" value="P-loop_NTPase"/>
</dbReference>
<evidence type="ECO:0000256" key="1">
    <source>
        <dbReference type="ARBA" id="ARBA00022448"/>
    </source>
</evidence>
<dbReference type="PROSITE" id="PS50893">
    <property type="entry name" value="ABC_TRANSPORTER_2"/>
    <property type="match status" value="1"/>
</dbReference>
<sequence length="327" mass="37792">MSINNSLIIENLTKLYGYGLLGLKKFKVLDSISLNIDLEKPKIVVLAGETGSGKTTLLRVIMGVVKPDSGRVMYKGYDVHRLKGSMVRWYRREVQPIFQDPYETFNPLRRIDSYFRDTVRNICGIRNGDEIERRIDEALRFVGLSLDRISGKYPHEFSGGELQRISIARALLTNPKILLADEPVSMLDATLRVNILNILKYLKEKLNMIIIYVTHDLSTAYYIGDYIAVMYRGTLVEYGPTSKVYQEPKHPYTYALLESILEPDPALREKYPLIKPSALEIKEFLIYGCRYASRCPYAKDVCFHKLPPFIEIDGEYVRCWKYTNYKE</sequence>
<evidence type="ECO:0000256" key="3">
    <source>
        <dbReference type="ARBA" id="ARBA00022840"/>
    </source>
</evidence>
<evidence type="ECO:0000259" key="4">
    <source>
        <dbReference type="PROSITE" id="PS50893"/>
    </source>
</evidence>
<dbReference type="SMART" id="SM00382">
    <property type="entry name" value="AAA"/>
    <property type="match status" value="1"/>
</dbReference>
<dbReference type="Pfam" id="PF00005">
    <property type="entry name" value="ABC_tran"/>
    <property type="match status" value="1"/>
</dbReference>